<dbReference type="GO" id="GO:0005654">
    <property type="term" value="C:nucleoplasm"/>
    <property type="evidence" value="ECO:0007669"/>
    <property type="project" value="UniProtKB-ARBA"/>
</dbReference>
<feature type="compositionally biased region" description="Low complexity" evidence="6">
    <location>
        <begin position="75"/>
        <end position="89"/>
    </location>
</feature>
<gene>
    <name evidence="7" type="ORF">BDY21DRAFT_361827</name>
</gene>
<comment type="subcellular location">
    <subcellularLocation>
        <location evidence="1">Nucleus</location>
    </subcellularLocation>
</comment>
<dbReference type="AlphaFoldDB" id="A0A6A6P7V1"/>
<keyword evidence="8" id="KW-1185">Reference proteome</keyword>
<dbReference type="InterPro" id="IPR013907">
    <property type="entry name" value="Sds3"/>
</dbReference>
<feature type="compositionally biased region" description="Polar residues" evidence="6">
    <location>
        <begin position="36"/>
        <end position="53"/>
    </location>
</feature>
<evidence type="ECO:0000256" key="5">
    <source>
        <dbReference type="ARBA" id="ARBA00023242"/>
    </source>
</evidence>
<feature type="compositionally biased region" description="Low complexity" evidence="6">
    <location>
        <begin position="703"/>
        <end position="732"/>
    </location>
</feature>
<evidence type="ECO:0000256" key="6">
    <source>
        <dbReference type="SAM" id="MobiDB-lite"/>
    </source>
</evidence>
<dbReference type="Pfam" id="PF08598">
    <property type="entry name" value="Sds3"/>
    <property type="match status" value="1"/>
</dbReference>
<evidence type="ECO:0000256" key="4">
    <source>
        <dbReference type="ARBA" id="ARBA00023163"/>
    </source>
</evidence>
<dbReference type="PANTHER" id="PTHR21964">
    <property type="entry name" value="BREAST CANCER METASTASIS-SUPPRESSOR 1"/>
    <property type="match status" value="1"/>
</dbReference>
<feature type="compositionally biased region" description="Basic and acidic residues" evidence="6">
    <location>
        <begin position="374"/>
        <end position="383"/>
    </location>
</feature>
<evidence type="ECO:0000256" key="2">
    <source>
        <dbReference type="ARBA" id="ARBA00022491"/>
    </source>
</evidence>
<keyword evidence="3" id="KW-0805">Transcription regulation</keyword>
<accession>A0A6A6P7V1</accession>
<evidence type="ECO:0000256" key="3">
    <source>
        <dbReference type="ARBA" id="ARBA00023015"/>
    </source>
</evidence>
<feature type="compositionally biased region" description="Basic and acidic residues" evidence="6">
    <location>
        <begin position="331"/>
        <end position="346"/>
    </location>
</feature>
<feature type="compositionally biased region" description="Basic and acidic residues" evidence="6">
    <location>
        <begin position="93"/>
        <end position="103"/>
    </location>
</feature>
<reference evidence="7" key="1">
    <citation type="journal article" date="2020" name="Stud. Mycol.">
        <title>101 Dothideomycetes genomes: a test case for predicting lifestyles and emergence of pathogens.</title>
        <authorList>
            <person name="Haridas S."/>
            <person name="Albert R."/>
            <person name="Binder M."/>
            <person name="Bloem J."/>
            <person name="Labutti K."/>
            <person name="Salamov A."/>
            <person name="Andreopoulos B."/>
            <person name="Baker S."/>
            <person name="Barry K."/>
            <person name="Bills G."/>
            <person name="Bluhm B."/>
            <person name="Cannon C."/>
            <person name="Castanera R."/>
            <person name="Culley D."/>
            <person name="Daum C."/>
            <person name="Ezra D."/>
            <person name="Gonzalez J."/>
            <person name="Henrissat B."/>
            <person name="Kuo A."/>
            <person name="Liang C."/>
            <person name="Lipzen A."/>
            <person name="Lutzoni F."/>
            <person name="Magnuson J."/>
            <person name="Mondo S."/>
            <person name="Nolan M."/>
            <person name="Ohm R."/>
            <person name="Pangilinan J."/>
            <person name="Park H.-J."/>
            <person name="Ramirez L."/>
            <person name="Alfaro M."/>
            <person name="Sun H."/>
            <person name="Tritt A."/>
            <person name="Yoshinaga Y."/>
            <person name="Zwiers L.-H."/>
            <person name="Turgeon B."/>
            <person name="Goodwin S."/>
            <person name="Spatafora J."/>
            <person name="Crous P."/>
            <person name="Grigoriev I."/>
        </authorList>
    </citation>
    <scope>NUCLEOTIDE SEQUENCE</scope>
    <source>
        <strain evidence="7">ATCC 16933</strain>
    </source>
</reference>
<feature type="region of interest" description="Disordered" evidence="6">
    <location>
        <begin position="781"/>
        <end position="814"/>
    </location>
</feature>
<name>A0A6A6P7V1_9PEZI</name>
<keyword evidence="4" id="KW-0804">Transcription</keyword>
<keyword evidence="5" id="KW-0539">Nucleus</keyword>
<sequence length="814" mass="87344">MSALPRSSRSRSKPASDLRDAAARRSAHSDRSASSTATVNDRTPTPPTSTLGATTDDAGPHSLNPDPADSHNPDTDTTAMAEDTAAVAAIIGHHVDRATRDDAVTYTDTDGHSSSLTELDEALDESADGSVGGTGSAAVANAADTPEDDEDVEDEDNDTEAETERLDATPRSNRSAAAATTATVKTPSKLANELVTMDEQRDGDDAANSPSARHWQENGGAATAAADLADDDRLNGPSPTSSLLHDKAATTDSDIPLAAANGSKKRKRFNVGESSGGEDTDADQPARKRSGSTKDRPAIDASSPPAEMDLEEDNAAVVEEEDAPADASGAAKDEDHELEGGDHVMEDAEEVEDEIVVPAKPAKSKKGKRKGKKATRDHDHVERANGTPAVEVEEAAEGDGEEEDPGAVDEEHAKKKTAMEALGGIEKQFQTFREKMVNERIAQLTRELNLLDQPGAPHTDFQTMVRALEERRDDKIQIETKLLHYKRRCLDTQTVAQRSQILAQYRQTARELRENAIDLCGQFWHELQVGRRKWGADEKDFVYKYNPDRPGLIRQQAAYNKEVSILSGIAKHVGFPAAPEIKGLEESELEEDLRAMEISCASSKPPTFGNFEHHTRETTAAARTTDPNAAEARYYEQTLWANSQYPAHQHQPPPPPPQQQQQLSGSKPLKHAHAPLSTTSKPSFSTPVFHRRRADADPPSGPPNGSGSTIDLAASNPPSSAGAAHGSSAPRGTHSAEHAHHHRHAHPRGNFVADVDTPVPRRAQSPNRVDARFIVEALASRDTRQHQQAGPGGAAATAPYQAFPTSGVHGAERA</sequence>
<dbReference type="EMBL" id="MU001674">
    <property type="protein sequence ID" value="KAF2459949.1"/>
    <property type="molecule type" value="Genomic_DNA"/>
</dbReference>
<feature type="compositionally biased region" description="Basic and acidic residues" evidence="6">
    <location>
        <begin position="14"/>
        <end position="31"/>
    </location>
</feature>
<dbReference type="GO" id="GO:0010468">
    <property type="term" value="P:regulation of gene expression"/>
    <property type="evidence" value="ECO:0007669"/>
    <property type="project" value="UniProtKB-ARBA"/>
</dbReference>
<feature type="compositionally biased region" description="Low complexity" evidence="6">
    <location>
        <begin position="794"/>
        <end position="804"/>
    </location>
</feature>
<feature type="region of interest" description="Disordered" evidence="6">
    <location>
        <begin position="1"/>
        <end position="413"/>
    </location>
</feature>
<keyword evidence="2" id="KW-0678">Repressor</keyword>
<proteinExistence type="predicted"/>
<evidence type="ECO:0000313" key="8">
    <source>
        <dbReference type="Proteomes" id="UP000799766"/>
    </source>
</evidence>
<feature type="region of interest" description="Disordered" evidence="6">
    <location>
        <begin position="645"/>
        <end position="765"/>
    </location>
</feature>
<evidence type="ECO:0000256" key="1">
    <source>
        <dbReference type="ARBA" id="ARBA00004123"/>
    </source>
</evidence>
<dbReference type="Proteomes" id="UP000799766">
    <property type="component" value="Unassembled WGS sequence"/>
</dbReference>
<evidence type="ECO:0000313" key="7">
    <source>
        <dbReference type="EMBL" id="KAF2459949.1"/>
    </source>
</evidence>
<feature type="compositionally biased region" description="Acidic residues" evidence="6">
    <location>
        <begin position="308"/>
        <end position="324"/>
    </location>
</feature>
<dbReference type="SMART" id="SM01401">
    <property type="entry name" value="Sds3"/>
    <property type="match status" value="1"/>
</dbReference>
<feature type="compositionally biased region" description="Basic residues" evidence="6">
    <location>
        <begin position="362"/>
        <end position="373"/>
    </location>
</feature>
<feature type="compositionally biased region" description="Acidic residues" evidence="6">
    <location>
        <begin position="391"/>
        <end position="408"/>
    </location>
</feature>
<organism evidence="7 8">
    <name type="scientific">Lineolata rhizophorae</name>
    <dbReference type="NCBI Taxonomy" id="578093"/>
    <lineage>
        <taxon>Eukaryota</taxon>
        <taxon>Fungi</taxon>
        <taxon>Dikarya</taxon>
        <taxon>Ascomycota</taxon>
        <taxon>Pezizomycotina</taxon>
        <taxon>Dothideomycetes</taxon>
        <taxon>Dothideomycetes incertae sedis</taxon>
        <taxon>Lineolatales</taxon>
        <taxon>Lineolataceae</taxon>
        <taxon>Lineolata</taxon>
    </lineage>
</organism>
<dbReference type="OrthoDB" id="20886at2759"/>
<feature type="compositionally biased region" description="Polar residues" evidence="6">
    <location>
        <begin position="106"/>
        <end position="117"/>
    </location>
</feature>
<feature type="compositionally biased region" description="Polar residues" evidence="6">
    <location>
        <begin position="676"/>
        <end position="686"/>
    </location>
</feature>
<protein>
    <submittedName>
        <fullName evidence="7">Sds3-like-domain-containing protein</fullName>
    </submittedName>
</protein>
<feature type="compositionally biased region" description="Acidic residues" evidence="6">
    <location>
        <begin position="145"/>
        <end position="161"/>
    </location>
</feature>
<feature type="compositionally biased region" description="Acidic residues" evidence="6">
    <location>
        <begin position="118"/>
        <end position="127"/>
    </location>
</feature>